<dbReference type="InterPro" id="IPR036237">
    <property type="entry name" value="Xyl_isomerase-like_sf"/>
</dbReference>
<proteinExistence type="predicted"/>
<dbReference type="Proteomes" id="UP000034723">
    <property type="component" value="Chromosome"/>
</dbReference>
<feature type="domain" description="Xylose isomerase-like TIM barrel" evidence="1">
    <location>
        <begin position="19"/>
        <end position="256"/>
    </location>
</feature>
<dbReference type="RefSeq" id="WP_048094215.1">
    <property type="nucleotide sequence ID" value="NZ_CP011267.1"/>
</dbReference>
<reference evidence="2 3" key="1">
    <citation type="submission" date="2015-04" db="EMBL/GenBank/DDBJ databases">
        <title>The complete genome sequence of the hyperthermophilic, obligate iron-reducing archaeon Geoglobus ahangari strain 234T.</title>
        <authorList>
            <person name="Manzella M.P."/>
            <person name="Holmes D.E."/>
            <person name="Rocheleau J.M."/>
            <person name="Chung A."/>
            <person name="Reguera G."/>
            <person name="Kashefi K."/>
        </authorList>
    </citation>
    <scope>NUCLEOTIDE SEQUENCE [LARGE SCALE GENOMIC DNA]</scope>
    <source>
        <strain evidence="2 3">234</strain>
    </source>
</reference>
<evidence type="ECO:0000259" key="1">
    <source>
        <dbReference type="Pfam" id="PF01261"/>
    </source>
</evidence>
<dbReference type="InParanoid" id="A0A0F7IGW7"/>
<dbReference type="Gene3D" id="3.20.20.150">
    <property type="entry name" value="Divalent-metal-dependent TIM barrel enzymes"/>
    <property type="match status" value="1"/>
</dbReference>
<sequence length="260" mass="30009">MILFSSMFLYEYPVEKIARACRLAGYDGIEFWIETPHYWIDMDYGKAESIREWVKSVHCAVLDLNPCSVNHEVAEVTLKTNLHAVSVAAKLGVSMTIHAGKRSAAREPVREDYEANERYFRILSRYAEIKGTRLLLENSEPRINYLCRDFDEVLECAERFGFGITFDVNHALKNGDADRYVQALDLIENVHVSGYDERGRHVAARNNGKVRDVLAMLKDAGYEGMVTVELDDLGYGYMDYGKKVDELRKEREFIEKIFRR</sequence>
<keyword evidence="3" id="KW-1185">Reference proteome</keyword>
<accession>A0A0F7IGW7</accession>
<gene>
    <name evidence="2" type="ORF">GAH_00119</name>
</gene>
<protein>
    <submittedName>
        <fullName evidence="2">Sugar phosphate isomerase</fullName>
    </submittedName>
</protein>
<name>A0A0F7IGW7_9EURY</name>
<keyword evidence="2" id="KW-0413">Isomerase</keyword>
<dbReference type="STRING" id="113653.GAH_00119"/>
<dbReference type="Pfam" id="PF01261">
    <property type="entry name" value="AP_endonuc_2"/>
    <property type="match status" value="1"/>
</dbReference>
<dbReference type="AlphaFoldDB" id="A0A0F7IGW7"/>
<dbReference type="OrthoDB" id="59344at2157"/>
<dbReference type="GeneID" id="24802708"/>
<evidence type="ECO:0000313" key="2">
    <source>
        <dbReference type="EMBL" id="AKG92522.1"/>
    </source>
</evidence>
<dbReference type="SUPFAM" id="SSF51658">
    <property type="entry name" value="Xylose isomerase-like"/>
    <property type="match status" value="1"/>
</dbReference>
<dbReference type="PANTHER" id="PTHR12110:SF21">
    <property type="entry name" value="XYLOSE ISOMERASE-LIKE TIM BARREL DOMAIN-CONTAINING PROTEIN"/>
    <property type="match status" value="1"/>
</dbReference>
<dbReference type="InterPro" id="IPR050312">
    <property type="entry name" value="IolE/XylAMocC-like"/>
</dbReference>
<organism evidence="2 3">
    <name type="scientific">Geoglobus ahangari</name>
    <dbReference type="NCBI Taxonomy" id="113653"/>
    <lineage>
        <taxon>Archaea</taxon>
        <taxon>Methanobacteriati</taxon>
        <taxon>Methanobacteriota</taxon>
        <taxon>Archaeoglobi</taxon>
        <taxon>Archaeoglobales</taxon>
        <taxon>Archaeoglobaceae</taxon>
        <taxon>Geoglobus</taxon>
    </lineage>
</organism>
<dbReference type="PANTHER" id="PTHR12110">
    <property type="entry name" value="HYDROXYPYRUVATE ISOMERASE"/>
    <property type="match status" value="1"/>
</dbReference>
<dbReference type="GO" id="GO:0016853">
    <property type="term" value="F:isomerase activity"/>
    <property type="evidence" value="ECO:0007669"/>
    <property type="project" value="UniProtKB-KW"/>
</dbReference>
<dbReference type="EMBL" id="CP011267">
    <property type="protein sequence ID" value="AKG92522.1"/>
    <property type="molecule type" value="Genomic_DNA"/>
</dbReference>
<dbReference type="InterPro" id="IPR013022">
    <property type="entry name" value="Xyl_isomerase-like_TIM-brl"/>
</dbReference>
<evidence type="ECO:0000313" key="3">
    <source>
        <dbReference type="Proteomes" id="UP000034723"/>
    </source>
</evidence>
<dbReference type="HOGENOM" id="CLU_050006_7_0_2"/>
<dbReference type="KEGG" id="gah:GAH_00119"/>